<dbReference type="SUPFAM" id="SSF56300">
    <property type="entry name" value="Metallo-dependent phosphatases"/>
    <property type="match status" value="1"/>
</dbReference>
<proteinExistence type="predicted"/>
<protein>
    <recommendedName>
        <fullName evidence="4">Calcineurin-like phosphoesterase domain-containing protein</fullName>
    </recommendedName>
</protein>
<comment type="caution">
    <text evidence="2">The sequence shown here is derived from an EMBL/GenBank/DDBJ whole genome shotgun (WGS) entry which is preliminary data.</text>
</comment>
<evidence type="ECO:0000313" key="3">
    <source>
        <dbReference type="Proteomes" id="UP000663992"/>
    </source>
</evidence>
<feature type="chain" id="PRO_5046744313" description="Calcineurin-like phosphoesterase domain-containing protein" evidence="1">
    <location>
        <begin position="18"/>
        <end position="317"/>
    </location>
</feature>
<dbReference type="InterPro" id="IPR029052">
    <property type="entry name" value="Metallo-depent_PP-like"/>
</dbReference>
<feature type="signal peptide" evidence="1">
    <location>
        <begin position="1"/>
        <end position="17"/>
    </location>
</feature>
<name>A0ABS3CWU7_9ALTE</name>
<reference evidence="2 3" key="1">
    <citation type="submission" date="2021-03" db="EMBL/GenBank/DDBJ databases">
        <title>novel species isolated from a fishpond in China.</title>
        <authorList>
            <person name="Lu H."/>
            <person name="Cai Z."/>
        </authorList>
    </citation>
    <scope>NUCLEOTIDE SEQUENCE [LARGE SCALE GENOMIC DNA]</scope>
    <source>
        <strain evidence="2 3">Y57</strain>
    </source>
</reference>
<organism evidence="2 3">
    <name type="scientific">Bowmanella yangjiangensis</name>
    <dbReference type="NCBI Taxonomy" id="2811230"/>
    <lineage>
        <taxon>Bacteria</taxon>
        <taxon>Pseudomonadati</taxon>
        <taxon>Pseudomonadota</taxon>
        <taxon>Gammaproteobacteria</taxon>
        <taxon>Alteromonadales</taxon>
        <taxon>Alteromonadaceae</taxon>
        <taxon>Bowmanella</taxon>
    </lineage>
</organism>
<evidence type="ECO:0008006" key="4">
    <source>
        <dbReference type="Google" id="ProtNLM"/>
    </source>
</evidence>
<dbReference type="Proteomes" id="UP000663992">
    <property type="component" value="Unassembled WGS sequence"/>
</dbReference>
<dbReference type="EMBL" id="JAFKCS010000014">
    <property type="protein sequence ID" value="MBN7821055.1"/>
    <property type="molecule type" value="Genomic_DNA"/>
</dbReference>
<dbReference type="RefSeq" id="WP_206594964.1">
    <property type="nucleotide sequence ID" value="NZ_JAFKCS010000014.1"/>
</dbReference>
<gene>
    <name evidence="2" type="ORF">J0A65_14385</name>
</gene>
<sequence>MRNLILAVGLACSPVLASPTFIVLQDLPYTDTQEYVYKNIVRPAIVSADADFVIHGGDMQGSKAVCSHAGLKALRDDLYSLKPERVFLTPGDNDWTDCDRPSNAKPVSEYQALGWLRELFYEPAPKGLPEWQLARQDAFPENARWLVDNSLFVTLHILGTVNGRQQVYLDDPSYALEQVEARDKANHLWLQEALTVAKAHDVTHMVVAAHADITQLEGKPPCSRSRTSDCDPYQAYRKQLRDVAAEFGRPMLFIHGDTEPFCLDKNYGSKTATNLWRLNGAGDYNLIDALRIDIGDKDTEPFSIKALTRDIAPPLCK</sequence>
<keyword evidence="3" id="KW-1185">Reference proteome</keyword>
<evidence type="ECO:0000256" key="1">
    <source>
        <dbReference type="SAM" id="SignalP"/>
    </source>
</evidence>
<accession>A0ABS3CWU7</accession>
<evidence type="ECO:0000313" key="2">
    <source>
        <dbReference type="EMBL" id="MBN7821055.1"/>
    </source>
</evidence>
<keyword evidence="1" id="KW-0732">Signal</keyword>